<feature type="transmembrane region" description="Helical" evidence="5">
    <location>
        <begin position="420"/>
        <end position="437"/>
    </location>
</feature>
<dbReference type="EMBL" id="CP034726">
    <property type="protein sequence ID" value="QBP18943.1"/>
    <property type="molecule type" value="Genomic_DNA"/>
</dbReference>
<evidence type="ECO:0000313" key="9">
    <source>
        <dbReference type="Proteomes" id="UP000294321"/>
    </source>
</evidence>
<name>A0A4P6ZMT6_9LACO</name>
<evidence type="ECO:0000259" key="7">
    <source>
        <dbReference type="Pfam" id="PF00324"/>
    </source>
</evidence>
<feature type="transmembrane region" description="Helical" evidence="5">
    <location>
        <begin position="355"/>
        <end position="380"/>
    </location>
</feature>
<dbReference type="PANTHER" id="PTHR42770">
    <property type="entry name" value="AMINO ACID TRANSPORTER-RELATED"/>
    <property type="match status" value="1"/>
</dbReference>
<feature type="transmembrane region" description="Helical" evidence="5">
    <location>
        <begin position="151"/>
        <end position="170"/>
    </location>
</feature>
<feature type="transmembrane region" description="Helical" evidence="5">
    <location>
        <begin position="326"/>
        <end position="343"/>
    </location>
</feature>
<evidence type="ECO:0000256" key="3">
    <source>
        <dbReference type="ARBA" id="ARBA00022989"/>
    </source>
</evidence>
<organism evidence="8 9">
    <name type="scientific">Acetilactobacillus jinshanensis</name>
    <dbReference type="NCBI Taxonomy" id="1720083"/>
    <lineage>
        <taxon>Bacteria</taxon>
        <taxon>Bacillati</taxon>
        <taxon>Bacillota</taxon>
        <taxon>Bacilli</taxon>
        <taxon>Lactobacillales</taxon>
        <taxon>Lactobacillaceae</taxon>
        <taxon>Acetilactobacillus</taxon>
    </lineage>
</organism>
<sequence length="445" mass="47903">MGKGHKINALEAFALSLASMAPTGSMAGNTGPSAKFAGMNLPISFLIAAIAMLLVAVGFYEMSKRISADGSVYAYNRTVLNEHWGFISGWLITLCYGVFTIGMSGLSGTYASLVLKNFGIKASPIWIGFIILLLTWFILDHGIRLTSNLPLFTEFIALAILLILSFIIIIKGGPTGTNIQPFIPRTKFSGIGQGAVYTVLCFIGFEVACTVATRTKNPKRSIPIALMSTVIGGAVIFVFVSYAIVIGFGTDASGMKALASSPAPLNTLAAHFMNPGMATLIDFAIFLSAFGAVIGMMNATSYMVYALGEHHYLPSRLGEFSFQHDAPCHSINALGILGVILYLGSTLPLGVNNTYLYYMTIGALSMIIVYMLSCVATLRLSITTHETTFKRALSPILGFIVLILVLLSNVYPIPKFPLNLIPYFVLLWAIIGYAMSVHHTRANNQ</sequence>
<keyword evidence="4 5" id="KW-0472">Membrane</keyword>
<feature type="domain" description="Amino acid permease/ SLC12A" evidence="7">
    <location>
        <begin position="15"/>
        <end position="407"/>
    </location>
</feature>
<comment type="subcellular location">
    <subcellularLocation>
        <location evidence="1">Membrane</location>
        <topology evidence="1">Multi-pass membrane protein</topology>
    </subcellularLocation>
</comment>
<keyword evidence="9" id="KW-1185">Reference proteome</keyword>
<dbReference type="PIRSF" id="PIRSF006060">
    <property type="entry name" value="AA_transporter"/>
    <property type="match status" value="1"/>
</dbReference>
<dbReference type="RefSeq" id="WP_133442500.1">
    <property type="nucleotide sequence ID" value="NZ_CP034726.1"/>
</dbReference>
<reference evidence="9" key="1">
    <citation type="submission" date="2018-12" db="EMBL/GenBank/DDBJ databases">
        <title>A new species of lactobacillus.</title>
        <authorList>
            <person name="Jian Y."/>
            <person name="Xin L."/>
            <person name="Hong Z.J."/>
            <person name="Ming L.Z."/>
            <person name="Hong X.Z."/>
        </authorList>
    </citation>
    <scope>NUCLEOTIDE SEQUENCE [LARGE SCALE GENOMIC DNA]</scope>
    <source>
        <strain evidence="9">HSLZ-75</strain>
    </source>
</reference>
<evidence type="ECO:0000256" key="5">
    <source>
        <dbReference type="SAM" id="Phobius"/>
    </source>
</evidence>
<dbReference type="Pfam" id="PF00324">
    <property type="entry name" value="AA_permease"/>
    <property type="match status" value="1"/>
</dbReference>
<dbReference type="PANTHER" id="PTHR42770:SF7">
    <property type="entry name" value="MEMBRANE PROTEIN"/>
    <property type="match status" value="1"/>
</dbReference>
<evidence type="ECO:0000256" key="6">
    <source>
        <dbReference type="SAM" id="SignalP"/>
    </source>
</evidence>
<feature type="transmembrane region" description="Helical" evidence="5">
    <location>
        <begin position="43"/>
        <end position="63"/>
    </location>
</feature>
<feature type="chain" id="PRO_5020379312" evidence="6">
    <location>
        <begin position="28"/>
        <end position="445"/>
    </location>
</feature>
<dbReference type="Proteomes" id="UP000294321">
    <property type="component" value="Chromosome"/>
</dbReference>
<feature type="transmembrane region" description="Helical" evidence="5">
    <location>
        <begin position="392"/>
        <end position="414"/>
    </location>
</feature>
<keyword evidence="3 5" id="KW-1133">Transmembrane helix</keyword>
<feature type="transmembrane region" description="Helical" evidence="5">
    <location>
        <begin position="84"/>
        <end position="106"/>
    </location>
</feature>
<dbReference type="KEGG" id="lji:ELX58_07595"/>
<protein>
    <submittedName>
        <fullName evidence="8">APC family permease</fullName>
    </submittedName>
</protein>
<dbReference type="AlphaFoldDB" id="A0A4P6ZMT6"/>
<evidence type="ECO:0000313" key="8">
    <source>
        <dbReference type="EMBL" id="QBP18943.1"/>
    </source>
</evidence>
<evidence type="ECO:0000256" key="2">
    <source>
        <dbReference type="ARBA" id="ARBA00022692"/>
    </source>
</evidence>
<feature type="transmembrane region" description="Helical" evidence="5">
    <location>
        <begin position="118"/>
        <end position="139"/>
    </location>
</feature>
<dbReference type="GO" id="GO:0022857">
    <property type="term" value="F:transmembrane transporter activity"/>
    <property type="evidence" value="ECO:0007669"/>
    <property type="project" value="InterPro"/>
</dbReference>
<proteinExistence type="predicted"/>
<keyword evidence="2 5" id="KW-0812">Transmembrane</keyword>
<dbReference type="InterPro" id="IPR004841">
    <property type="entry name" value="AA-permease/SLC12A_dom"/>
</dbReference>
<keyword evidence="6" id="KW-0732">Signal</keyword>
<dbReference type="GO" id="GO:0005886">
    <property type="term" value="C:plasma membrane"/>
    <property type="evidence" value="ECO:0007669"/>
    <property type="project" value="UniProtKB-SubCell"/>
</dbReference>
<evidence type="ECO:0000256" key="4">
    <source>
        <dbReference type="ARBA" id="ARBA00023136"/>
    </source>
</evidence>
<feature type="transmembrane region" description="Helical" evidence="5">
    <location>
        <begin position="283"/>
        <end position="305"/>
    </location>
</feature>
<feature type="transmembrane region" description="Helical" evidence="5">
    <location>
        <begin position="224"/>
        <end position="248"/>
    </location>
</feature>
<dbReference type="OrthoDB" id="9762947at2"/>
<dbReference type="Gene3D" id="1.20.1740.10">
    <property type="entry name" value="Amino acid/polyamine transporter I"/>
    <property type="match status" value="1"/>
</dbReference>
<evidence type="ECO:0000256" key="1">
    <source>
        <dbReference type="ARBA" id="ARBA00004141"/>
    </source>
</evidence>
<dbReference type="InterPro" id="IPR050367">
    <property type="entry name" value="APC_superfamily"/>
</dbReference>
<feature type="transmembrane region" description="Helical" evidence="5">
    <location>
        <begin position="190"/>
        <end position="212"/>
    </location>
</feature>
<gene>
    <name evidence="8" type="ORF">ELX58_07595</name>
</gene>
<feature type="signal peptide" evidence="6">
    <location>
        <begin position="1"/>
        <end position="27"/>
    </location>
</feature>
<accession>A0A4P6ZMT6</accession>